<dbReference type="PANTHER" id="PTHR11743">
    <property type="entry name" value="VOLTAGE-DEPENDENT ANION-SELECTIVE CHANNEL"/>
    <property type="match status" value="1"/>
</dbReference>
<organism evidence="6 7">
    <name type="scientific">Ceratosolen solmsi marchali</name>
    <dbReference type="NCBI Taxonomy" id="326594"/>
    <lineage>
        <taxon>Eukaryota</taxon>
        <taxon>Metazoa</taxon>
        <taxon>Ecdysozoa</taxon>
        <taxon>Arthropoda</taxon>
        <taxon>Hexapoda</taxon>
        <taxon>Insecta</taxon>
        <taxon>Pterygota</taxon>
        <taxon>Neoptera</taxon>
        <taxon>Endopterygota</taxon>
        <taxon>Hymenoptera</taxon>
        <taxon>Apocrita</taxon>
        <taxon>Proctotrupomorpha</taxon>
        <taxon>Chalcidoidea</taxon>
        <taxon>Agaonidae</taxon>
        <taxon>Agaoninae</taxon>
        <taxon>Ceratosolen</taxon>
    </lineage>
</organism>
<dbReference type="InterPro" id="IPR001925">
    <property type="entry name" value="Porin_Euk"/>
</dbReference>
<dbReference type="Pfam" id="PF01459">
    <property type="entry name" value="Porin_3"/>
    <property type="match status" value="1"/>
</dbReference>
<comment type="subcellular location">
    <subcellularLocation>
        <location evidence="1">Mitochondrion outer membrane</location>
    </subcellularLocation>
</comment>
<name>A0AAJ7DWP1_9HYME</name>
<evidence type="ECO:0000256" key="2">
    <source>
        <dbReference type="ARBA" id="ARBA00007780"/>
    </source>
</evidence>
<proteinExistence type="inferred from homology"/>
<dbReference type="InterPro" id="IPR023614">
    <property type="entry name" value="Porin_dom_sf"/>
</dbReference>
<evidence type="ECO:0000256" key="5">
    <source>
        <dbReference type="ARBA" id="ARBA00023114"/>
    </source>
</evidence>
<evidence type="ECO:0000256" key="1">
    <source>
        <dbReference type="ARBA" id="ARBA00004294"/>
    </source>
</evidence>
<dbReference type="Proteomes" id="UP000695007">
    <property type="component" value="Unplaced"/>
</dbReference>
<evidence type="ECO:0000256" key="3">
    <source>
        <dbReference type="ARBA" id="ARBA00022452"/>
    </source>
</evidence>
<dbReference type="KEGG" id="csol:105363246"/>
<keyword evidence="5" id="KW-0406">Ion transport</keyword>
<keyword evidence="3" id="KW-0812">Transmembrane</keyword>
<dbReference type="PRINTS" id="PR00185">
    <property type="entry name" value="EUKARYTPORIN"/>
</dbReference>
<dbReference type="GO" id="GO:0008308">
    <property type="term" value="F:voltage-gated monoatomic anion channel activity"/>
    <property type="evidence" value="ECO:0007669"/>
    <property type="project" value="InterPro"/>
</dbReference>
<keyword evidence="5" id="KW-0813">Transport</keyword>
<accession>A0AAJ7DWP1</accession>
<dbReference type="AlphaFoldDB" id="A0AAJ7DWP1"/>
<dbReference type="GeneID" id="105363246"/>
<evidence type="ECO:0000313" key="6">
    <source>
        <dbReference type="Proteomes" id="UP000695007"/>
    </source>
</evidence>
<gene>
    <name evidence="7" type="primary">LOC105363246</name>
</gene>
<keyword evidence="6" id="KW-1185">Reference proteome</keyword>
<comment type="similarity">
    <text evidence="2">Belongs to the eukaryotic mitochondrial porin family.</text>
</comment>
<evidence type="ECO:0000313" key="7">
    <source>
        <dbReference type="RefSeq" id="XP_011499187.1"/>
    </source>
</evidence>
<dbReference type="PANTHER" id="PTHR11743:SF70">
    <property type="entry name" value="GH26960P-RELATED"/>
    <property type="match status" value="1"/>
</dbReference>
<keyword evidence="4" id="KW-1000">Mitochondrion outer membrane</keyword>
<keyword evidence="4" id="KW-0496">Mitochondrion</keyword>
<sequence>MSVPSFGDLGKKARDVLRTGYTYDRAKVKFSKPFFDIGFECDTYVDLKSFKLGISGLTNYNIEKYGKFNVKLSTDGPVVIEYNCNGIINENVDIVAGYSINLMDSFQSCKLASKFHNSLLNTTFSLTKDFDRNVDLLGSLVLKSNNYLIGYQSGFDTNTSQITKNNAAFAINQNNLILHLRCIQIPKEFGLSAFYTVNDKLNIAMDTKMASNEERSLWYLTAGFSYKLVDDCKLQMKIDKNLQLGSNMLFHLKDNLLLTIACNLDLGNPKSGQHRIGLGLNIGP</sequence>
<reference evidence="7" key="1">
    <citation type="submission" date="2025-08" db="UniProtKB">
        <authorList>
            <consortium name="RefSeq"/>
        </authorList>
    </citation>
    <scope>IDENTIFICATION</scope>
</reference>
<dbReference type="InterPro" id="IPR027246">
    <property type="entry name" value="Porin_Euk/Tom40"/>
</dbReference>
<protein>
    <submittedName>
        <fullName evidence="7">Voltage-dependent anion-selective channel-like</fullName>
    </submittedName>
</protein>
<dbReference type="GO" id="GO:0015288">
    <property type="term" value="F:porin activity"/>
    <property type="evidence" value="ECO:0007669"/>
    <property type="project" value="UniProtKB-KW"/>
</dbReference>
<evidence type="ECO:0000256" key="4">
    <source>
        <dbReference type="ARBA" id="ARBA00022787"/>
    </source>
</evidence>
<dbReference type="Gene3D" id="2.40.160.10">
    <property type="entry name" value="Porin"/>
    <property type="match status" value="1"/>
</dbReference>
<keyword evidence="5" id="KW-0626">Porin</keyword>
<dbReference type="GO" id="GO:0005741">
    <property type="term" value="C:mitochondrial outer membrane"/>
    <property type="evidence" value="ECO:0007669"/>
    <property type="project" value="UniProtKB-SubCell"/>
</dbReference>
<keyword evidence="3" id="KW-0472">Membrane</keyword>
<keyword evidence="3" id="KW-1134">Transmembrane beta strand</keyword>
<dbReference type="RefSeq" id="XP_011499187.1">
    <property type="nucleotide sequence ID" value="XM_011500885.1"/>
</dbReference>
<dbReference type="GO" id="GO:0046930">
    <property type="term" value="C:pore complex"/>
    <property type="evidence" value="ECO:0007669"/>
    <property type="project" value="UniProtKB-KW"/>
</dbReference>